<evidence type="ECO:0000256" key="7">
    <source>
        <dbReference type="ARBA" id="ARBA00022822"/>
    </source>
</evidence>
<protein>
    <recommendedName>
        <fullName evidence="12">Tryptophan synthase beta chain</fullName>
        <ecNumber evidence="12">4.2.1.20</ecNumber>
    </recommendedName>
</protein>
<comment type="catalytic activity">
    <reaction evidence="11 12">
        <text>(1S,2R)-1-C-(indol-3-yl)glycerol 3-phosphate + L-serine = D-glyceraldehyde 3-phosphate + L-tryptophan + H2O</text>
        <dbReference type="Rhea" id="RHEA:10532"/>
        <dbReference type="ChEBI" id="CHEBI:15377"/>
        <dbReference type="ChEBI" id="CHEBI:33384"/>
        <dbReference type="ChEBI" id="CHEBI:57912"/>
        <dbReference type="ChEBI" id="CHEBI:58866"/>
        <dbReference type="ChEBI" id="CHEBI:59776"/>
        <dbReference type="EC" id="4.2.1.20"/>
    </reaction>
</comment>
<evidence type="ECO:0000259" key="13">
    <source>
        <dbReference type="Pfam" id="PF00291"/>
    </source>
</evidence>
<evidence type="ECO:0000256" key="3">
    <source>
        <dbReference type="ARBA" id="ARBA00004733"/>
    </source>
</evidence>
<keyword evidence="6 12" id="KW-0028">Amino-acid biosynthesis</keyword>
<accession>A0A847HCS5</accession>
<comment type="pathway">
    <text evidence="3 12">Amino-acid biosynthesis; L-tryptophan biosynthesis; L-tryptophan from chorismate: step 5/5.</text>
</comment>
<evidence type="ECO:0000256" key="11">
    <source>
        <dbReference type="ARBA" id="ARBA00049047"/>
    </source>
</evidence>
<evidence type="ECO:0000256" key="1">
    <source>
        <dbReference type="ARBA" id="ARBA00001933"/>
    </source>
</evidence>
<dbReference type="EMBL" id="JAAYYP010000341">
    <property type="protein sequence ID" value="NLF91563.1"/>
    <property type="molecule type" value="Genomic_DNA"/>
</dbReference>
<proteinExistence type="inferred from homology"/>
<comment type="function">
    <text evidence="2 12">The beta subunit is responsible for the synthesis of L-tryptophan from indole and L-serine.</text>
</comment>
<feature type="modified residue" description="N6-(pyridoxal phosphate)lysine" evidence="12">
    <location>
        <position position="101"/>
    </location>
</feature>
<dbReference type="PROSITE" id="PS00168">
    <property type="entry name" value="TRP_SYNTHASE_BETA"/>
    <property type="match status" value="1"/>
</dbReference>
<dbReference type="GO" id="GO:0004834">
    <property type="term" value="F:tryptophan synthase activity"/>
    <property type="evidence" value="ECO:0007669"/>
    <property type="project" value="UniProtKB-UniRule"/>
</dbReference>
<evidence type="ECO:0000256" key="4">
    <source>
        <dbReference type="ARBA" id="ARBA00009982"/>
    </source>
</evidence>
<name>A0A847HCS5_9CORY</name>
<organism evidence="14 15">
    <name type="scientific">Corynebacterium marinum</name>
    <dbReference type="NCBI Taxonomy" id="349751"/>
    <lineage>
        <taxon>Bacteria</taxon>
        <taxon>Bacillati</taxon>
        <taxon>Actinomycetota</taxon>
        <taxon>Actinomycetes</taxon>
        <taxon>Mycobacteriales</taxon>
        <taxon>Corynebacteriaceae</taxon>
        <taxon>Corynebacterium</taxon>
    </lineage>
</organism>
<keyword evidence="10 12" id="KW-0456">Lyase</keyword>
<evidence type="ECO:0000313" key="14">
    <source>
        <dbReference type="EMBL" id="NLF91563.1"/>
    </source>
</evidence>
<dbReference type="InterPro" id="IPR023026">
    <property type="entry name" value="Trp_synth_beta/beta-like"/>
</dbReference>
<dbReference type="InterPro" id="IPR006653">
    <property type="entry name" value="Trp_synth_b_CS"/>
</dbReference>
<dbReference type="AlphaFoldDB" id="A0A847HCS5"/>
<dbReference type="InterPro" id="IPR036052">
    <property type="entry name" value="TrpB-like_PALP_sf"/>
</dbReference>
<dbReference type="PIRSF" id="PIRSF001413">
    <property type="entry name" value="Trp_syn_beta"/>
    <property type="match status" value="1"/>
</dbReference>
<dbReference type="PANTHER" id="PTHR48077:SF3">
    <property type="entry name" value="TRYPTOPHAN SYNTHASE"/>
    <property type="match status" value="1"/>
</dbReference>
<dbReference type="InterPro" id="IPR001926">
    <property type="entry name" value="TrpB-like_PALP"/>
</dbReference>
<keyword evidence="8 12" id="KW-0663">Pyridoxal phosphate</keyword>
<dbReference type="PANTHER" id="PTHR48077">
    <property type="entry name" value="TRYPTOPHAN SYNTHASE-RELATED"/>
    <property type="match status" value="1"/>
</dbReference>
<dbReference type="GO" id="GO:0005737">
    <property type="term" value="C:cytoplasm"/>
    <property type="evidence" value="ECO:0007669"/>
    <property type="project" value="TreeGrafter"/>
</dbReference>
<sequence>MTTSTSQSDGGATILPAYFGEFGGQFVPESLIPALDQLEQAFVDAQNDPSFREELATYLRDYLGRPTPLTECANLPLAGQGKGHARIFLKREDLVHGGAHKTNQVIGQALLAKRMGKTRIIAETGAGQHGTATALACSLLGLECVVYMGAKDVERQQPNVFRMKLMGAKVIPVDAGSGTLKDAVNEALRDWTATFHESHYLLGTAAGPHPFPTIVREFHRVISEEAKAQMIERTGGLPDLVVACVGGGSNAIGMFADFIDEEGVELVGAEPGGLGLESGKHGATINNGQIGILHGARSYLMRNSDGQVEESYSISAGLDYPGVGPQHAYLHDSGRATYVGITDAEALEAFQLLSLYEGIIPALESSHAMAYALKRAKLAEENDENITILVSLSGRGDKDVDHVRRTLEENPELVLAKEVQQS</sequence>
<evidence type="ECO:0000256" key="12">
    <source>
        <dbReference type="HAMAP-Rule" id="MF_00133"/>
    </source>
</evidence>
<comment type="caution">
    <text evidence="14">The sequence shown here is derived from an EMBL/GenBank/DDBJ whole genome shotgun (WGS) entry which is preliminary data.</text>
</comment>
<dbReference type="Pfam" id="PF00291">
    <property type="entry name" value="PALP"/>
    <property type="match status" value="1"/>
</dbReference>
<comment type="similarity">
    <text evidence="4 12">Belongs to the TrpB family.</text>
</comment>
<gene>
    <name evidence="12 14" type="primary">trpB</name>
    <name evidence="14" type="ORF">GX570_09515</name>
</gene>
<comment type="subunit">
    <text evidence="5 12">Tetramer of two alpha and two beta chains.</text>
</comment>
<keyword evidence="7 12" id="KW-0822">Tryptophan biosynthesis</keyword>
<dbReference type="InterPro" id="IPR006654">
    <property type="entry name" value="Trp_synth_beta"/>
</dbReference>
<comment type="cofactor">
    <cofactor evidence="1 12">
        <name>pyridoxal 5'-phosphate</name>
        <dbReference type="ChEBI" id="CHEBI:597326"/>
    </cofactor>
</comment>
<dbReference type="HAMAP" id="MF_00133">
    <property type="entry name" value="Trp_synth_beta"/>
    <property type="match status" value="1"/>
</dbReference>
<evidence type="ECO:0000256" key="5">
    <source>
        <dbReference type="ARBA" id="ARBA00011270"/>
    </source>
</evidence>
<evidence type="ECO:0000256" key="10">
    <source>
        <dbReference type="ARBA" id="ARBA00023239"/>
    </source>
</evidence>
<feature type="domain" description="Tryptophan synthase beta chain-like PALP" evidence="13">
    <location>
        <begin position="64"/>
        <end position="392"/>
    </location>
</feature>
<dbReference type="EC" id="4.2.1.20" evidence="12"/>
<dbReference type="NCBIfam" id="TIGR00263">
    <property type="entry name" value="trpB"/>
    <property type="match status" value="1"/>
</dbReference>
<evidence type="ECO:0000256" key="8">
    <source>
        <dbReference type="ARBA" id="ARBA00022898"/>
    </source>
</evidence>
<dbReference type="Proteomes" id="UP000523614">
    <property type="component" value="Unassembled WGS sequence"/>
</dbReference>
<dbReference type="CDD" id="cd06446">
    <property type="entry name" value="Trp-synth_B"/>
    <property type="match status" value="1"/>
</dbReference>
<evidence type="ECO:0000256" key="2">
    <source>
        <dbReference type="ARBA" id="ARBA00002786"/>
    </source>
</evidence>
<dbReference type="FunFam" id="3.40.50.1100:FF:000001">
    <property type="entry name" value="Tryptophan synthase beta chain"/>
    <property type="match status" value="1"/>
</dbReference>
<evidence type="ECO:0000256" key="9">
    <source>
        <dbReference type="ARBA" id="ARBA00023141"/>
    </source>
</evidence>
<dbReference type="UniPathway" id="UPA00035">
    <property type="reaction ID" value="UER00044"/>
</dbReference>
<dbReference type="SUPFAM" id="SSF53686">
    <property type="entry name" value="Tryptophan synthase beta subunit-like PLP-dependent enzymes"/>
    <property type="match status" value="1"/>
</dbReference>
<evidence type="ECO:0000256" key="6">
    <source>
        <dbReference type="ARBA" id="ARBA00022605"/>
    </source>
</evidence>
<dbReference type="FunFam" id="3.40.50.1100:FF:000004">
    <property type="entry name" value="Tryptophan synthase beta chain"/>
    <property type="match status" value="1"/>
</dbReference>
<keyword evidence="9 12" id="KW-0057">Aromatic amino acid biosynthesis</keyword>
<reference evidence="14 15" key="1">
    <citation type="journal article" date="2020" name="Biotechnol. Biofuels">
        <title>New insights from the biogas microbiome by comprehensive genome-resolved metagenomics of nearly 1600 species originating from multiple anaerobic digesters.</title>
        <authorList>
            <person name="Campanaro S."/>
            <person name="Treu L."/>
            <person name="Rodriguez-R L.M."/>
            <person name="Kovalovszki A."/>
            <person name="Ziels R.M."/>
            <person name="Maus I."/>
            <person name="Zhu X."/>
            <person name="Kougias P.G."/>
            <person name="Basile A."/>
            <person name="Luo G."/>
            <person name="Schluter A."/>
            <person name="Konstantinidis K.T."/>
            <person name="Angelidaki I."/>
        </authorList>
    </citation>
    <scope>NUCLEOTIDE SEQUENCE [LARGE SCALE GENOMIC DNA]</scope>
    <source>
        <strain evidence="14">AS06rmzACSIP_235</strain>
    </source>
</reference>
<dbReference type="Gene3D" id="3.40.50.1100">
    <property type="match status" value="2"/>
</dbReference>
<evidence type="ECO:0000313" key="15">
    <source>
        <dbReference type="Proteomes" id="UP000523614"/>
    </source>
</evidence>